<dbReference type="Pfam" id="PF03625">
    <property type="entry name" value="DUF302"/>
    <property type="match status" value="1"/>
</dbReference>
<organism evidence="2 3">
    <name type="scientific">Bradyrhizobium hipponense</name>
    <dbReference type="NCBI Taxonomy" id="2605638"/>
    <lineage>
        <taxon>Bacteria</taxon>
        <taxon>Pseudomonadati</taxon>
        <taxon>Pseudomonadota</taxon>
        <taxon>Alphaproteobacteria</taxon>
        <taxon>Hyphomicrobiales</taxon>
        <taxon>Nitrobacteraceae</taxon>
        <taxon>Bradyrhizobium</taxon>
    </lineage>
</organism>
<gene>
    <name evidence="2" type="ORF">FXV83_09340</name>
</gene>
<dbReference type="InterPro" id="IPR035923">
    <property type="entry name" value="TT1751-like_sf"/>
</dbReference>
<dbReference type="AlphaFoldDB" id="A0A5S4YQU7"/>
<dbReference type="Gene3D" id="3.30.310.70">
    <property type="entry name" value="TT1751-like domain"/>
    <property type="match status" value="1"/>
</dbReference>
<evidence type="ECO:0000259" key="1">
    <source>
        <dbReference type="Pfam" id="PF03625"/>
    </source>
</evidence>
<reference evidence="2 3" key="1">
    <citation type="submission" date="2019-08" db="EMBL/GenBank/DDBJ databases">
        <title>Bradyrhizobium hipponensis sp. nov., a rhizobium isolated from a Lupinus angustifolius root nodule in Tunisia.</title>
        <authorList>
            <person name="Off K."/>
            <person name="Rejili M."/>
            <person name="Mars M."/>
            <person name="Brachmann A."/>
            <person name="Marin M."/>
        </authorList>
    </citation>
    <scope>NUCLEOTIDE SEQUENCE [LARGE SCALE GENOMIC DNA]</scope>
    <source>
        <strain evidence="3">aSej3</strain>
    </source>
</reference>
<keyword evidence="3" id="KW-1185">Reference proteome</keyword>
<sequence length="146" mass="16334">MSEEPSGLVEVNCARPRDGHAFQRAIATSSPFETVIETVRTVLREADIWIIHEIDPQMLLKCGGYIIARTRQILFFHPHYMVRLLGADPAALLEAPLKIVVMEDADAVTVRWPAPAQLFDRYGHDELAALGRELELIYAAIAARLT</sequence>
<dbReference type="EMBL" id="VSTH01000027">
    <property type="protein sequence ID" value="TYO66770.1"/>
    <property type="molecule type" value="Genomic_DNA"/>
</dbReference>
<dbReference type="RefSeq" id="WP_148738893.1">
    <property type="nucleotide sequence ID" value="NZ_VSTH01000027.1"/>
</dbReference>
<dbReference type="InterPro" id="IPR005180">
    <property type="entry name" value="DUF302"/>
</dbReference>
<dbReference type="Proteomes" id="UP000324797">
    <property type="component" value="Unassembled WGS sequence"/>
</dbReference>
<accession>A0A5S4YQU7</accession>
<dbReference type="CDD" id="cd14797">
    <property type="entry name" value="DUF302"/>
    <property type="match status" value="1"/>
</dbReference>
<evidence type="ECO:0000313" key="2">
    <source>
        <dbReference type="EMBL" id="TYO66770.1"/>
    </source>
</evidence>
<comment type="caution">
    <text evidence="2">The sequence shown here is derived from an EMBL/GenBank/DDBJ whole genome shotgun (WGS) entry which is preliminary data.</text>
</comment>
<protein>
    <submittedName>
        <fullName evidence="2">DUF302 domain-containing protein</fullName>
    </submittedName>
</protein>
<dbReference type="SUPFAM" id="SSF103247">
    <property type="entry name" value="TT1751-like"/>
    <property type="match status" value="1"/>
</dbReference>
<feature type="domain" description="DUF302" evidence="1">
    <location>
        <begin position="55"/>
        <end position="112"/>
    </location>
</feature>
<name>A0A5S4YQU7_9BRAD</name>
<evidence type="ECO:0000313" key="3">
    <source>
        <dbReference type="Proteomes" id="UP000324797"/>
    </source>
</evidence>
<proteinExistence type="predicted"/>